<evidence type="ECO:0000313" key="10">
    <source>
        <dbReference type="Proteomes" id="UP000002279"/>
    </source>
</evidence>
<dbReference type="Ensembl" id="ENSOANT00000071837.1">
    <property type="protein sequence ID" value="ENSOANP00000053852.1"/>
    <property type="gene ID" value="ENSOANG00000045669.1"/>
</dbReference>
<feature type="region of interest" description="Disordered" evidence="7">
    <location>
        <begin position="260"/>
        <end position="305"/>
    </location>
</feature>
<protein>
    <recommendedName>
        <fullName evidence="8">Ig-like domain-containing protein</fullName>
    </recommendedName>
</protein>
<dbReference type="GO" id="GO:0042613">
    <property type="term" value="C:MHC class II protein complex"/>
    <property type="evidence" value="ECO:0000318"/>
    <property type="project" value="GO_Central"/>
</dbReference>
<evidence type="ECO:0000256" key="3">
    <source>
        <dbReference type="ARBA" id="ARBA00022692"/>
    </source>
</evidence>
<dbReference type="GO" id="GO:0019886">
    <property type="term" value="P:antigen processing and presentation of exogenous peptide antigen via MHC class II"/>
    <property type="evidence" value="ECO:0000318"/>
    <property type="project" value="GO_Central"/>
</dbReference>
<reference evidence="9" key="2">
    <citation type="submission" date="2025-08" db="UniProtKB">
        <authorList>
            <consortium name="Ensembl"/>
        </authorList>
    </citation>
    <scope>IDENTIFICATION</scope>
    <source>
        <strain evidence="9">Glennie</strain>
    </source>
</reference>
<feature type="region of interest" description="Disordered" evidence="7">
    <location>
        <begin position="1"/>
        <end position="30"/>
    </location>
</feature>
<dbReference type="SUPFAM" id="SSF48726">
    <property type="entry name" value="Immunoglobulin"/>
    <property type="match status" value="1"/>
</dbReference>
<evidence type="ECO:0000259" key="8">
    <source>
        <dbReference type="PROSITE" id="PS50835"/>
    </source>
</evidence>
<comment type="subcellular location">
    <subcellularLocation>
        <location evidence="1">Membrane</location>
        <topology evidence="1">Single-pass type I membrane protein</topology>
    </subcellularLocation>
</comment>
<dbReference type="SMART" id="SM00920">
    <property type="entry name" value="MHC_II_alpha"/>
    <property type="match status" value="1"/>
</dbReference>
<dbReference type="Gene3D" id="2.60.40.10">
    <property type="entry name" value="Immunoglobulins"/>
    <property type="match status" value="1"/>
</dbReference>
<dbReference type="PROSITE" id="PS50835">
    <property type="entry name" value="IG_LIKE"/>
    <property type="match status" value="1"/>
</dbReference>
<keyword evidence="10" id="KW-1185">Reference proteome</keyword>
<dbReference type="FunCoup" id="A0A6I8PQC2">
    <property type="interactions" value="56"/>
</dbReference>
<dbReference type="Pfam" id="PF07654">
    <property type="entry name" value="C1-set"/>
    <property type="match status" value="1"/>
</dbReference>
<dbReference type="GO" id="GO:0023026">
    <property type="term" value="F:MHC class II protein complex binding"/>
    <property type="evidence" value="ECO:0000318"/>
    <property type="project" value="GO_Central"/>
</dbReference>
<reference evidence="9" key="3">
    <citation type="submission" date="2025-09" db="UniProtKB">
        <authorList>
            <consortium name="Ensembl"/>
        </authorList>
    </citation>
    <scope>IDENTIFICATION</scope>
    <source>
        <strain evidence="9">Glennie</strain>
    </source>
</reference>
<dbReference type="Proteomes" id="UP000002279">
    <property type="component" value="Chromosome X3"/>
</dbReference>
<evidence type="ECO:0000256" key="4">
    <source>
        <dbReference type="ARBA" id="ARBA00022989"/>
    </source>
</evidence>
<keyword evidence="4" id="KW-0472">Membrane</keyword>
<dbReference type="PANTHER" id="PTHR19944">
    <property type="entry name" value="MHC CLASS II-RELATED"/>
    <property type="match status" value="1"/>
</dbReference>
<dbReference type="GO" id="GO:0002503">
    <property type="term" value="P:peptide antigen assembly with MHC class II protein complex"/>
    <property type="evidence" value="ECO:0000318"/>
    <property type="project" value="GO_Central"/>
</dbReference>
<feature type="compositionally biased region" description="Gly residues" evidence="7">
    <location>
        <begin position="1"/>
        <end position="11"/>
    </location>
</feature>
<dbReference type="GO" id="GO:0050778">
    <property type="term" value="P:positive regulation of immune response"/>
    <property type="evidence" value="ECO:0000318"/>
    <property type="project" value="GO_Central"/>
</dbReference>
<proteinExistence type="inferred from homology"/>
<name>A0A6I8PQC2_ORNAN</name>
<dbReference type="SMART" id="SM00407">
    <property type="entry name" value="IGc1"/>
    <property type="match status" value="1"/>
</dbReference>
<keyword evidence="4" id="KW-1133">Transmembrane helix</keyword>
<feature type="domain" description="Ig-like" evidence="8">
    <location>
        <begin position="128"/>
        <end position="220"/>
    </location>
</feature>
<keyword evidence="3" id="KW-0812">Transmembrane</keyword>
<dbReference type="InterPro" id="IPR036179">
    <property type="entry name" value="Ig-like_dom_sf"/>
</dbReference>
<dbReference type="InterPro" id="IPR001003">
    <property type="entry name" value="MHC_II_a_N"/>
</dbReference>
<organism evidence="9 10">
    <name type="scientific">Ornithorhynchus anatinus</name>
    <name type="common">Duckbill platypus</name>
    <dbReference type="NCBI Taxonomy" id="9258"/>
    <lineage>
        <taxon>Eukaryota</taxon>
        <taxon>Metazoa</taxon>
        <taxon>Chordata</taxon>
        <taxon>Craniata</taxon>
        <taxon>Vertebrata</taxon>
        <taxon>Euteleostomi</taxon>
        <taxon>Mammalia</taxon>
        <taxon>Monotremata</taxon>
        <taxon>Ornithorhynchidae</taxon>
        <taxon>Ornithorhynchus</taxon>
    </lineage>
</organism>
<evidence type="ECO:0000256" key="1">
    <source>
        <dbReference type="ARBA" id="ARBA00004479"/>
    </source>
</evidence>
<dbReference type="InterPro" id="IPR003597">
    <property type="entry name" value="Ig_C1-set"/>
</dbReference>
<sequence length="305" mass="32294">RRPMSGGGGIGTRALRLPGRRAPDGRPDGFSFSGDLGPRNHTLLHTLFCQDGEPSLGLSEAFDGDPLFTFDFSGGSRRARLPEFEPWAGYRDDRDDIDFDAELCRDLLYVMTPQLDGRVPENRGLGIPAAKVFPLEPLRPGRPNALVCSVDNLFPPEAAVGWQRRGAEAETGREGQAGPVLVPQEGLAFRAFAYLDFTPAVDDLYACVVGRRGDLSSTVSYWVPRDVLPSDLLENVLCGLAFGLGVAGASVGVGLLVPPEASGDPNPGSPAGRPRDPGQRLRASAPSSVPWGRLSPPASGAVPGA</sequence>
<dbReference type="Pfam" id="PF00993">
    <property type="entry name" value="MHC_II_alpha"/>
    <property type="match status" value="1"/>
</dbReference>
<evidence type="ECO:0000313" key="9">
    <source>
        <dbReference type="Ensembl" id="ENSOANP00000053852.1"/>
    </source>
</evidence>
<dbReference type="InterPro" id="IPR007110">
    <property type="entry name" value="Ig-like_dom"/>
</dbReference>
<dbReference type="InterPro" id="IPR013783">
    <property type="entry name" value="Ig-like_fold"/>
</dbReference>
<evidence type="ECO:0000256" key="5">
    <source>
        <dbReference type="ARBA" id="ARBA00023157"/>
    </source>
</evidence>
<evidence type="ECO:0000256" key="7">
    <source>
        <dbReference type="SAM" id="MobiDB-lite"/>
    </source>
</evidence>
<dbReference type="Gene3D" id="3.10.320.10">
    <property type="entry name" value="Class II Histocompatibility Antigen, M Beta Chain, Chain B, domain 1"/>
    <property type="match status" value="1"/>
</dbReference>
<dbReference type="GO" id="GO:0031902">
    <property type="term" value="C:late endosome membrane"/>
    <property type="evidence" value="ECO:0000318"/>
    <property type="project" value="GO_Central"/>
</dbReference>
<keyword evidence="5" id="KW-1015">Disulfide bond</keyword>
<dbReference type="InterPro" id="IPR011162">
    <property type="entry name" value="MHC_I/II-like_Ag-recog"/>
</dbReference>
<dbReference type="AlphaFoldDB" id="A0A6I8PQC2"/>
<dbReference type="Bgee" id="ENSOANG00000045669">
    <property type="expression patterns" value="Expressed in ovary and 7 other cell types or tissues"/>
</dbReference>
<dbReference type="GO" id="GO:0042605">
    <property type="term" value="F:peptide antigen binding"/>
    <property type="evidence" value="ECO:0000318"/>
    <property type="project" value="GO_Central"/>
</dbReference>
<evidence type="ECO:0000256" key="2">
    <source>
        <dbReference type="ARBA" id="ARBA00007394"/>
    </source>
</evidence>
<reference evidence="9 10" key="1">
    <citation type="journal article" date="2008" name="Nature">
        <title>Genome analysis of the platypus reveals unique signatures of evolution.</title>
        <authorList>
            <person name="Warren W.C."/>
            <person name="Hillier L.W."/>
            <person name="Marshall Graves J.A."/>
            <person name="Birney E."/>
            <person name="Ponting C.P."/>
            <person name="Grutzner F."/>
            <person name="Belov K."/>
            <person name="Miller W."/>
            <person name="Clarke L."/>
            <person name="Chinwalla A.T."/>
            <person name="Yang S.P."/>
            <person name="Heger A."/>
            <person name="Locke D.P."/>
            <person name="Miethke P."/>
            <person name="Waters P.D."/>
            <person name="Veyrunes F."/>
            <person name="Fulton L."/>
            <person name="Fulton B."/>
            <person name="Graves T."/>
            <person name="Wallis J."/>
            <person name="Puente X.S."/>
            <person name="Lopez-Otin C."/>
            <person name="Ordonez G.R."/>
            <person name="Eichler E.E."/>
            <person name="Chen L."/>
            <person name="Cheng Z."/>
            <person name="Deakin J.E."/>
            <person name="Alsop A."/>
            <person name="Thompson K."/>
            <person name="Kirby P."/>
            <person name="Papenfuss A.T."/>
            <person name="Wakefield M.J."/>
            <person name="Olender T."/>
            <person name="Lancet D."/>
            <person name="Huttley G.A."/>
            <person name="Smit A.F."/>
            <person name="Pask A."/>
            <person name="Temple-Smith P."/>
            <person name="Batzer M.A."/>
            <person name="Walker J.A."/>
            <person name="Konkel M.K."/>
            <person name="Harris R.S."/>
            <person name="Whittington C.M."/>
            <person name="Wong E.S."/>
            <person name="Gemmell N.J."/>
            <person name="Buschiazzo E."/>
            <person name="Vargas Jentzsch I.M."/>
            <person name="Merkel A."/>
            <person name="Schmitz J."/>
            <person name="Zemann A."/>
            <person name="Churakov G."/>
            <person name="Kriegs J.O."/>
            <person name="Brosius J."/>
            <person name="Murchison E.P."/>
            <person name="Sachidanandam R."/>
            <person name="Smith C."/>
            <person name="Hannon G.J."/>
            <person name="Tsend-Ayush E."/>
            <person name="McMillan D."/>
            <person name="Attenborough R."/>
            <person name="Rens W."/>
            <person name="Ferguson-Smith M."/>
            <person name="Lefevre C.M."/>
            <person name="Sharp J.A."/>
            <person name="Nicholas K.R."/>
            <person name="Ray D.A."/>
            <person name="Kube M."/>
            <person name="Reinhardt R."/>
            <person name="Pringle T.H."/>
            <person name="Taylor J."/>
            <person name="Jones R.C."/>
            <person name="Nixon B."/>
            <person name="Dacheux J.L."/>
            <person name="Niwa H."/>
            <person name="Sekita Y."/>
            <person name="Huang X."/>
            <person name="Stark A."/>
            <person name="Kheradpour P."/>
            <person name="Kellis M."/>
            <person name="Flicek P."/>
            <person name="Chen Y."/>
            <person name="Webber C."/>
            <person name="Hardison R."/>
            <person name="Nelson J."/>
            <person name="Hallsworth-Pepin K."/>
            <person name="Delehaunty K."/>
            <person name="Markovic C."/>
            <person name="Minx P."/>
            <person name="Feng Y."/>
            <person name="Kremitzki C."/>
            <person name="Mitreva M."/>
            <person name="Glasscock J."/>
            <person name="Wylie T."/>
            <person name="Wohldmann P."/>
            <person name="Thiru P."/>
            <person name="Nhan M.N."/>
            <person name="Pohl C.S."/>
            <person name="Smith S.M."/>
            <person name="Hou S."/>
            <person name="Nefedov M."/>
            <person name="de Jong P.J."/>
            <person name="Renfree M.B."/>
            <person name="Mardis E.R."/>
            <person name="Wilson R.K."/>
        </authorList>
    </citation>
    <scope>NUCLEOTIDE SEQUENCE [LARGE SCALE GENOMIC DNA]</scope>
    <source>
        <strain evidence="9 10">Glennie</strain>
    </source>
</reference>
<dbReference type="GO" id="GO:0006955">
    <property type="term" value="P:immune response"/>
    <property type="evidence" value="ECO:0007669"/>
    <property type="project" value="InterPro"/>
</dbReference>
<dbReference type="PANTHER" id="PTHR19944:SF50">
    <property type="entry name" value="HLA CLASS II HISTOCOMPATIBILITY ANTIGEN, DM ALPHA CHAIN"/>
    <property type="match status" value="1"/>
</dbReference>
<dbReference type="InterPro" id="IPR050160">
    <property type="entry name" value="MHC/Immunoglobulin"/>
</dbReference>
<dbReference type="InParanoid" id="A0A6I8PQC2"/>
<evidence type="ECO:0000256" key="6">
    <source>
        <dbReference type="ARBA" id="ARBA00023180"/>
    </source>
</evidence>
<keyword evidence="6" id="KW-0325">Glycoprotein</keyword>
<dbReference type="GO" id="GO:0005765">
    <property type="term" value="C:lysosomal membrane"/>
    <property type="evidence" value="ECO:0000318"/>
    <property type="project" value="GO_Central"/>
</dbReference>
<dbReference type="InterPro" id="IPR014745">
    <property type="entry name" value="MHC_II_a/b_N"/>
</dbReference>
<accession>A0A6I8PQC2</accession>
<dbReference type="SUPFAM" id="SSF54452">
    <property type="entry name" value="MHC antigen-recognition domain"/>
    <property type="match status" value="1"/>
</dbReference>
<dbReference type="GO" id="GO:0050870">
    <property type="term" value="P:positive regulation of T cell activation"/>
    <property type="evidence" value="ECO:0000318"/>
    <property type="project" value="GO_Central"/>
</dbReference>
<comment type="similarity">
    <text evidence="2">Belongs to the MHC class II family.</text>
</comment>
<dbReference type="GeneTree" id="ENSGT00940000161157"/>